<dbReference type="EMBL" id="QMIG01000042">
    <property type="protein sequence ID" value="RAW09485.1"/>
    <property type="molecule type" value="Genomic_DNA"/>
</dbReference>
<name>A0A329QAS4_9ACTN</name>
<accession>A0A329QAS4</accession>
<dbReference type="OrthoDB" id="573055at2"/>
<feature type="region of interest" description="Disordered" evidence="1">
    <location>
        <begin position="25"/>
        <end position="74"/>
    </location>
</feature>
<organism evidence="3 4">
    <name type="scientific">Phytoactinopolyspora halophila</name>
    <dbReference type="NCBI Taxonomy" id="1981511"/>
    <lineage>
        <taxon>Bacteria</taxon>
        <taxon>Bacillati</taxon>
        <taxon>Actinomycetota</taxon>
        <taxon>Actinomycetes</taxon>
        <taxon>Jiangellales</taxon>
        <taxon>Jiangellaceae</taxon>
        <taxon>Phytoactinopolyspora</taxon>
    </lineage>
</organism>
<proteinExistence type="predicted"/>
<feature type="chain" id="PRO_5038546416" evidence="2">
    <location>
        <begin position="26"/>
        <end position="162"/>
    </location>
</feature>
<dbReference type="AlphaFoldDB" id="A0A329QAS4"/>
<feature type="compositionally biased region" description="Basic and acidic residues" evidence="1">
    <location>
        <begin position="49"/>
        <end position="74"/>
    </location>
</feature>
<evidence type="ECO:0000256" key="2">
    <source>
        <dbReference type="SAM" id="SignalP"/>
    </source>
</evidence>
<reference evidence="3 4" key="1">
    <citation type="submission" date="2018-06" db="EMBL/GenBank/DDBJ databases">
        <title>Phytoactinopolyspora halophila sp. nov., a novel halophilic actinomycete isolated from a saline soil in China.</title>
        <authorList>
            <person name="Tang S.-K."/>
        </authorList>
    </citation>
    <scope>NUCLEOTIDE SEQUENCE [LARGE SCALE GENOMIC DNA]</scope>
    <source>
        <strain evidence="3 4">YIM 96934</strain>
    </source>
</reference>
<feature type="signal peptide" evidence="2">
    <location>
        <begin position="1"/>
        <end position="25"/>
    </location>
</feature>
<evidence type="ECO:0000313" key="3">
    <source>
        <dbReference type="EMBL" id="RAW09485.1"/>
    </source>
</evidence>
<dbReference type="PROSITE" id="PS51257">
    <property type="entry name" value="PROKAR_LIPOPROTEIN"/>
    <property type="match status" value="1"/>
</dbReference>
<gene>
    <name evidence="3" type="ORF">DPM12_21045</name>
</gene>
<evidence type="ECO:0000313" key="4">
    <source>
        <dbReference type="Proteomes" id="UP000250462"/>
    </source>
</evidence>
<keyword evidence="4" id="KW-1185">Reference proteome</keyword>
<keyword evidence="2" id="KW-0732">Signal</keyword>
<evidence type="ECO:0000256" key="1">
    <source>
        <dbReference type="SAM" id="MobiDB-lite"/>
    </source>
</evidence>
<dbReference type="Proteomes" id="UP000250462">
    <property type="component" value="Unassembled WGS sequence"/>
</dbReference>
<comment type="caution">
    <text evidence="3">The sequence shown here is derived from an EMBL/GenBank/DDBJ whole genome shotgun (WGS) entry which is preliminary data.</text>
</comment>
<protein>
    <submittedName>
        <fullName evidence="3">Uncharacterized protein</fullName>
    </submittedName>
</protein>
<sequence>MDRLGRMLRAVIVAVMLFLAGCSSDGEGDTGAPETDSGSPAADTGSSQDEPKTSGEDPDEQRYPDVVDATAQRDGDTYSFTVTISSPYDTPDRYADGWRVVDADGTVYGEHTLMHDHANEQPFTRTQSDVEIPDDVDEVTIEGRDQEYGYGGATVTVTLPEE</sequence>